<name>A0AAD7AJM9_9AGAR</name>
<proteinExistence type="predicted"/>
<feature type="transmembrane region" description="Helical" evidence="1">
    <location>
        <begin position="229"/>
        <end position="250"/>
    </location>
</feature>
<feature type="transmembrane region" description="Helical" evidence="1">
    <location>
        <begin position="20"/>
        <end position="43"/>
    </location>
</feature>
<reference evidence="2" key="1">
    <citation type="submission" date="2023-03" db="EMBL/GenBank/DDBJ databases">
        <title>Massive genome expansion in bonnet fungi (Mycena s.s.) driven by repeated elements and novel gene families across ecological guilds.</title>
        <authorList>
            <consortium name="Lawrence Berkeley National Laboratory"/>
            <person name="Harder C.B."/>
            <person name="Miyauchi S."/>
            <person name="Viragh M."/>
            <person name="Kuo A."/>
            <person name="Thoen E."/>
            <person name="Andreopoulos B."/>
            <person name="Lu D."/>
            <person name="Skrede I."/>
            <person name="Drula E."/>
            <person name="Henrissat B."/>
            <person name="Morin E."/>
            <person name="Kohler A."/>
            <person name="Barry K."/>
            <person name="LaButti K."/>
            <person name="Morin E."/>
            <person name="Salamov A."/>
            <person name="Lipzen A."/>
            <person name="Mereny Z."/>
            <person name="Hegedus B."/>
            <person name="Baldrian P."/>
            <person name="Stursova M."/>
            <person name="Weitz H."/>
            <person name="Taylor A."/>
            <person name="Grigoriev I.V."/>
            <person name="Nagy L.G."/>
            <person name="Martin F."/>
            <person name="Kauserud H."/>
        </authorList>
    </citation>
    <scope>NUCLEOTIDE SEQUENCE</scope>
    <source>
        <strain evidence="2">CBHHK002</strain>
    </source>
</reference>
<feature type="transmembrane region" description="Helical" evidence="1">
    <location>
        <begin position="64"/>
        <end position="90"/>
    </location>
</feature>
<organism evidence="2 3">
    <name type="scientific">Mycena albidolilacea</name>
    <dbReference type="NCBI Taxonomy" id="1033008"/>
    <lineage>
        <taxon>Eukaryota</taxon>
        <taxon>Fungi</taxon>
        <taxon>Dikarya</taxon>
        <taxon>Basidiomycota</taxon>
        <taxon>Agaricomycotina</taxon>
        <taxon>Agaricomycetes</taxon>
        <taxon>Agaricomycetidae</taxon>
        <taxon>Agaricales</taxon>
        <taxon>Marasmiineae</taxon>
        <taxon>Mycenaceae</taxon>
        <taxon>Mycena</taxon>
    </lineage>
</organism>
<accession>A0AAD7AJM9</accession>
<feature type="transmembrane region" description="Helical" evidence="1">
    <location>
        <begin position="196"/>
        <end position="217"/>
    </location>
</feature>
<evidence type="ECO:0000256" key="1">
    <source>
        <dbReference type="SAM" id="Phobius"/>
    </source>
</evidence>
<keyword evidence="1" id="KW-1133">Transmembrane helix</keyword>
<comment type="caution">
    <text evidence="2">The sequence shown here is derived from an EMBL/GenBank/DDBJ whole genome shotgun (WGS) entry which is preliminary data.</text>
</comment>
<evidence type="ECO:0000313" key="2">
    <source>
        <dbReference type="EMBL" id="KAJ7359934.1"/>
    </source>
</evidence>
<dbReference type="EMBL" id="JARIHO010000006">
    <property type="protein sequence ID" value="KAJ7359934.1"/>
    <property type="molecule type" value="Genomic_DNA"/>
</dbReference>
<keyword evidence="1" id="KW-0472">Membrane</keyword>
<gene>
    <name evidence="2" type="ORF">DFH08DRAFT_801694</name>
</gene>
<sequence>MAQYPLVKTFLVAAWLEAILYGTVGGIFFCGFWFSVYISFAVTRNGRSMATHNRVWITPTPRKTFILISDSQVIFGTSVIMFIVATLHVAMNGYRVITGYVDFGTTPGGPVAFLGVISSWHHIFKDVMYTVQSLLGDAMAVYRCWILWNRDYRFLILPFCLLLTSTIAGSIVTVLFAEIDPTASIFDPRLTNWITVFFSTAVAQNIITTGLMSLRLWQREKRSAQYRTSRGVFIPILLILMESAALYLFVETLLLTLYAVNYNAQFIVLETVTPVIGITFCMITKSSSPSEGSRRDLGRIGSVELRRIAVNITKETEDDGNCEKMTPV</sequence>
<dbReference type="Proteomes" id="UP001218218">
    <property type="component" value="Unassembled WGS sequence"/>
</dbReference>
<feature type="transmembrane region" description="Helical" evidence="1">
    <location>
        <begin position="262"/>
        <end position="284"/>
    </location>
</feature>
<evidence type="ECO:0000313" key="3">
    <source>
        <dbReference type="Proteomes" id="UP001218218"/>
    </source>
</evidence>
<feature type="transmembrane region" description="Helical" evidence="1">
    <location>
        <begin position="155"/>
        <end position="176"/>
    </location>
</feature>
<dbReference type="AlphaFoldDB" id="A0AAD7AJM9"/>
<protein>
    <submittedName>
        <fullName evidence="2">Uncharacterized protein</fullName>
    </submittedName>
</protein>
<keyword evidence="3" id="KW-1185">Reference proteome</keyword>
<keyword evidence="1" id="KW-0812">Transmembrane</keyword>